<dbReference type="Pfam" id="PF17384">
    <property type="entry name" value="DUF150_C"/>
    <property type="match status" value="1"/>
</dbReference>
<sequence>MTQRGRAGARPANRRSGSRGRDASDENRSPAAPRIDLVAARARVRSVIEPVVVAAGYDLEEVNLSRAGRRHVVRVLVDADGGISLDDVAVVSREISAALDAAEEAGGELLAGEYQLEVGSPGVDRPLTLPRHWRRNVGRLVAVTVAGRSSTGRVVAADDAGIVLDSGGTTSEVAYADLGPGRVQIEFKRLDEAVFADEDDLDDEQDDDDVDVDDEDGEGEDR</sequence>
<dbReference type="Gene3D" id="3.30.300.70">
    <property type="entry name" value="RimP-like superfamily, N-terminal"/>
    <property type="match status" value="1"/>
</dbReference>
<dbReference type="GO" id="GO:0005829">
    <property type="term" value="C:cytosol"/>
    <property type="evidence" value="ECO:0007669"/>
    <property type="project" value="TreeGrafter"/>
</dbReference>
<feature type="domain" description="Ribosome maturation factor RimP C-terminal" evidence="6">
    <location>
        <begin position="127"/>
        <end position="187"/>
    </location>
</feature>
<evidence type="ECO:0000313" key="7">
    <source>
        <dbReference type="EMBL" id="OJF10491.1"/>
    </source>
</evidence>
<evidence type="ECO:0000259" key="5">
    <source>
        <dbReference type="Pfam" id="PF02576"/>
    </source>
</evidence>
<gene>
    <name evidence="3" type="primary">rimP</name>
    <name evidence="7" type="ORF">BG844_32040</name>
</gene>
<dbReference type="PANTHER" id="PTHR33867:SF1">
    <property type="entry name" value="RIBOSOME MATURATION FACTOR RIMP"/>
    <property type="match status" value="1"/>
</dbReference>
<feature type="domain" description="Ribosome maturation factor RimP N-terminal" evidence="5">
    <location>
        <begin position="48"/>
        <end position="124"/>
    </location>
</feature>
<dbReference type="Proteomes" id="UP000182486">
    <property type="component" value="Unassembled WGS sequence"/>
</dbReference>
<feature type="compositionally biased region" description="Low complexity" evidence="4">
    <location>
        <begin position="1"/>
        <end position="11"/>
    </location>
</feature>
<dbReference type="CDD" id="cd01734">
    <property type="entry name" value="YlxS_C"/>
    <property type="match status" value="1"/>
</dbReference>
<dbReference type="AlphaFoldDB" id="A0A1K0GMR3"/>
<feature type="region of interest" description="Disordered" evidence="4">
    <location>
        <begin position="196"/>
        <end position="222"/>
    </location>
</feature>
<dbReference type="HAMAP" id="MF_01077">
    <property type="entry name" value="RimP"/>
    <property type="match status" value="1"/>
</dbReference>
<dbReference type="SUPFAM" id="SSF75420">
    <property type="entry name" value="YhbC-like, N-terminal domain"/>
    <property type="match status" value="1"/>
</dbReference>
<dbReference type="GO" id="GO:0006412">
    <property type="term" value="P:translation"/>
    <property type="evidence" value="ECO:0007669"/>
    <property type="project" value="TreeGrafter"/>
</dbReference>
<keyword evidence="8" id="KW-1185">Reference proteome</keyword>
<comment type="caution">
    <text evidence="7">The sequence shown here is derived from an EMBL/GenBank/DDBJ whole genome shotgun (WGS) entry which is preliminary data.</text>
</comment>
<dbReference type="InterPro" id="IPR035956">
    <property type="entry name" value="RimP_N_sf"/>
</dbReference>
<name>A0A1K0GMR3_9ACTN</name>
<protein>
    <recommendedName>
        <fullName evidence="3">Ribosome maturation factor RimP</fullName>
    </recommendedName>
</protein>
<comment type="subcellular location">
    <subcellularLocation>
        <location evidence="3">Cytoplasm</location>
    </subcellularLocation>
</comment>
<dbReference type="InterPro" id="IPR003728">
    <property type="entry name" value="Ribosome_maturation_RimP"/>
</dbReference>
<keyword evidence="2 3" id="KW-0690">Ribosome biogenesis</keyword>
<evidence type="ECO:0000256" key="2">
    <source>
        <dbReference type="ARBA" id="ARBA00022517"/>
    </source>
</evidence>
<dbReference type="RefSeq" id="WP_071809066.1">
    <property type="nucleotide sequence ID" value="NZ_MEIA01000476.1"/>
</dbReference>
<dbReference type="InterPro" id="IPR028998">
    <property type="entry name" value="RimP_C"/>
</dbReference>
<dbReference type="EMBL" id="MEIA01000476">
    <property type="protein sequence ID" value="OJF10491.1"/>
    <property type="molecule type" value="Genomic_DNA"/>
</dbReference>
<evidence type="ECO:0000256" key="1">
    <source>
        <dbReference type="ARBA" id="ARBA00022490"/>
    </source>
</evidence>
<dbReference type="PANTHER" id="PTHR33867">
    <property type="entry name" value="RIBOSOME MATURATION FACTOR RIMP"/>
    <property type="match status" value="1"/>
</dbReference>
<comment type="function">
    <text evidence="3">Required for maturation of 30S ribosomal subunits.</text>
</comment>
<reference evidence="7 8" key="1">
    <citation type="submission" date="2016-09" db="EMBL/GenBank/DDBJ databases">
        <title>Couchioplanes caeruleus draft genome sequence.</title>
        <authorList>
            <person name="Sheehan J."/>
            <person name="Caffrey P."/>
        </authorList>
    </citation>
    <scope>NUCLEOTIDE SEQUENCE [LARGE SCALE GENOMIC DNA]</scope>
    <source>
        <strain evidence="7 8">DSM 43634</strain>
    </source>
</reference>
<dbReference type="NCBIfam" id="NF000930">
    <property type="entry name" value="PRK00092.2-2"/>
    <property type="match status" value="1"/>
</dbReference>
<evidence type="ECO:0000256" key="3">
    <source>
        <dbReference type="HAMAP-Rule" id="MF_01077"/>
    </source>
</evidence>
<feature type="compositionally biased region" description="Basic and acidic residues" evidence="4">
    <location>
        <begin position="19"/>
        <end position="28"/>
    </location>
</feature>
<comment type="similarity">
    <text evidence="3">Belongs to the RimP family.</text>
</comment>
<evidence type="ECO:0000259" key="6">
    <source>
        <dbReference type="Pfam" id="PF17384"/>
    </source>
</evidence>
<dbReference type="InterPro" id="IPR028989">
    <property type="entry name" value="RimP_N"/>
</dbReference>
<accession>A0A1K0GMR3</accession>
<dbReference type="Pfam" id="PF02576">
    <property type="entry name" value="RimP_N"/>
    <property type="match status" value="1"/>
</dbReference>
<feature type="region of interest" description="Disordered" evidence="4">
    <location>
        <begin position="1"/>
        <end position="30"/>
    </location>
</feature>
<proteinExistence type="inferred from homology"/>
<dbReference type="GO" id="GO:0000028">
    <property type="term" value="P:ribosomal small subunit assembly"/>
    <property type="evidence" value="ECO:0007669"/>
    <property type="project" value="TreeGrafter"/>
</dbReference>
<evidence type="ECO:0000313" key="8">
    <source>
        <dbReference type="Proteomes" id="UP000182486"/>
    </source>
</evidence>
<evidence type="ECO:0000256" key="4">
    <source>
        <dbReference type="SAM" id="MobiDB-lite"/>
    </source>
</evidence>
<organism evidence="7 8">
    <name type="scientific">Couchioplanes caeruleus subsp. caeruleus</name>
    <dbReference type="NCBI Taxonomy" id="56427"/>
    <lineage>
        <taxon>Bacteria</taxon>
        <taxon>Bacillati</taxon>
        <taxon>Actinomycetota</taxon>
        <taxon>Actinomycetes</taxon>
        <taxon>Micromonosporales</taxon>
        <taxon>Micromonosporaceae</taxon>
        <taxon>Couchioplanes</taxon>
    </lineage>
</organism>
<keyword evidence="1 3" id="KW-0963">Cytoplasm</keyword>